<dbReference type="PANTHER" id="PTHR30136">
    <property type="entry name" value="HELIX-TURN-HELIX TRANSCRIPTIONAL REGULATOR, ICLR FAMILY"/>
    <property type="match status" value="1"/>
</dbReference>
<accession>A0ABR7R2C0</accession>
<keyword evidence="7" id="KW-1185">Reference proteome</keyword>
<keyword evidence="1" id="KW-0805">Transcription regulation</keyword>
<evidence type="ECO:0000256" key="1">
    <source>
        <dbReference type="ARBA" id="ARBA00023015"/>
    </source>
</evidence>
<evidence type="ECO:0000313" key="6">
    <source>
        <dbReference type="EMBL" id="MBC9175897.1"/>
    </source>
</evidence>
<feature type="domain" description="IclR-ED" evidence="5">
    <location>
        <begin position="72"/>
        <end position="259"/>
    </location>
</feature>
<keyword evidence="2" id="KW-0238">DNA-binding</keyword>
<dbReference type="SMART" id="SM00346">
    <property type="entry name" value="HTH_ICLR"/>
    <property type="match status" value="1"/>
</dbReference>
<dbReference type="InterPro" id="IPR005471">
    <property type="entry name" value="Tscrpt_reg_IclR_N"/>
</dbReference>
<dbReference type="Gene3D" id="3.30.450.40">
    <property type="match status" value="1"/>
</dbReference>
<keyword evidence="3" id="KW-0804">Transcription</keyword>
<gene>
    <name evidence="6" type="ORF">IBL25_02915</name>
</gene>
<evidence type="ECO:0000256" key="2">
    <source>
        <dbReference type="ARBA" id="ARBA00023125"/>
    </source>
</evidence>
<dbReference type="PROSITE" id="PS51078">
    <property type="entry name" value="ICLR_ED"/>
    <property type="match status" value="1"/>
</dbReference>
<evidence type="ECO:0000259" key="4">
    <source>
        <dbReference type="PROSITE" id="PS51077"/>
    </source>
</evidence>
<name>A0ABR7R2C0_9PROT</name>
<protein>
    <submittedName>
        <fullName evidence="6">Helix-turn-helix domain-containing protein</fullName>
    </submittedName>
</protein>
<dbReference type="EMBL" id="JACTUZ010000005">
    <property type="protein sequence ID" value="MBC9175897.1"/>
    <property type="molecule type" value="Genomic_DNA"/>
</dbReference>
<proteinExistence type="predicted"/>
<dbReference type="SUPFAM" id="SSF46785">
    <property type="entry name" value="Winged helix' DNA-binding domain"/>
    <property type="match status" value="1"/>
</dbReference>
<sequence>MEHAEGIAVKSARRTIEVLEYFAETHRAAGVSELAGRLGAPLSSTSVLLAGLARLGYLEQDPGDRRYRPTLRVMLLGGWIQDRLLGDSSLLRVMEQLRARTGMSVLIGLQRQAHVQYILTLRRPDLPGDENMRAGMLRPITRAAVGKALLMLKADDEITRILRRANAEEPDPALRFRQGAFLADLRRSRARGWTESAGSMVPGQSVLAMPLPPLQDQPPLAIGLGGPLEDVESHREDLVRSLREVCHFMAAAERRGEQG</sequence>
<dbReference type="PANTHER" id="PTHR30136:SF35">
    <property type="entry name" value="HTH-TYPE TRANSCRIPTIONAL REGULATOR RV1719"/>
    <property type="match status" value="1"/>
</dbReference>
<dbReference type="Pfam" id="PF09339">
    <property type="entry name" value="HTH_IclR"/>
    <property type="match status" value="1"/>
</dbReference>
<organism evidence="6 7">
    <name type="scientific">Pseudoroseomonas ludipueritiae</name>
    <dbReference type="NCBI Taxonomy" id="198093"/>
    <lineage>
        <taxon>Bacteria</taxon>
        <taxon>Pseudomonadati</taxon>
        <taxon>Pseudomonadota</taxon>
        <taxon>Alphaproteobacteria</taxon>
        <taxon>Acetobacterales</taxon>
        <taxon>Acetobacteraceae</taxon>
        <taxon>Pseudoroseomonas</taxon>
    </lineage>
</organism>
<dbReference type="Gene3D" id="1.10.10.10">
    <property type="entry name" value="Winged helix-like DNA-binding domain superfamily/Winged helix DNA-binding domain"/>
    <property type="match status" value="1"/>
</dbReference>
<dbReference type="InterPro" id="IPR036390">
    <property type="entry name" value="WH_DNA-bd_sf"/>
</dbReference>
<dbReference type="RefSeq" id="WP_187777057.1">
    <property type="nucleotide sequence ID" value="NZ_JACTUZ010000005.1"/>
</dbReference>
<dbReference type="Proteomes" id="UP000603940">
    <property type="component" value="Unassembled WGS sequence"/>
</dbReference>
<evidence type="ECO:0000256" key="3">
    <source>
        <dbReference type="ARBA" id="ARBA00023163"/>
    </source>
</evidence>
<reference evidence="6 7" key="1">
    <citation type="journal article" date="2009" name="Int. J. Syst. Evol. Microbiol.">
        <title>Transfer of Teichococcus ludipueritiae and Muricoccus roseus to the genus Roseomonas, as Roseomonas ludipueritiae comb. nov. and Roseomonas rosea comb. nov., respectively, and emended description of the genus Roseomonas.</title>
        <authorList>
            <person name="Sanchez-Porro C."/>
            <person name="Gallego V."/>
            <person name="Busse H.J."/>
            <person name="Kampfer P."/>
            <person name="Ventosa A."/>
        </authorList>
    </citation>
    <scope>NUCLEOTIDE SEQUENCE [LARGE SCALE GENOMIC DNA]</scope>
    <source>
        <strain evidence="6 7">DSM 14915</strain>
    </source>
</reference>
<dbReference type="InterPro" id="IPR029016">
    <property type="entry name" value="GAF-like_dom_sf"/>
</dbReference>
<dbReference type="PROSITE" id="PS51077">
    <property type="entry name" value="HTH_ICLR"/>
    <property type="match status" value="1"/>
</dbReference>
<evidence type="ECO:0000259" key="5">
    <source>
        <dbReference type="PROSITE" id="PS51078"/>
    </source>
</evidence>
<comment type="caution">
    <text evidence="6">The sequence shown here is derived from an EMBL/GenBank/DDBJ whole genome shotgun (WGS) entry which is preliminary data.</text>
</comment>
<feature type="domain" description="HTH iclR-type" evidence="4">
    <location>
        <begin position="9"/>
        <end position="71"/>
    </location>
</feature>
<dbReference type="SUPFAM" id="SSF55781">
    <property type="entry name" value="GAF domain-like"/>
    <property type="match status" value="1"/>
</dbReference>
<dbReference type="InterPro" id="IPR014757">
    <property type="entry name" value="Tscrpt_reg_IclR_C"/>
</dbReference>
<dbReference type="InterPro" id="IPR050707">
    <property type="entry name" value="HTH_MetabolicPath_Reg"/>
</dbReference>
<dbReference type="InterPro" id="IPR036388">
    <property type="entry name" value="WH-like_DNA-bd_sf"/>
</dbReference>
<dbReference type="Pfam" id="PF01614">
    <property type="entry name" value="IclR_C"/>
    <property type="match status" value="1"/>
</dbReference>
<evidence type="ECO:0000313" key="7">
    <source>
        <dbReference type="Proteomes" id="UP000603940"/>
    </source>
</evidence>